<reference evidence="2 3" key="1">
    <citation type="submission" date="2023-03" db="EMBL/GenBank/DDBJ databases">
        <title>Draft assemblies of triclosan tolerant bacteria isolated from returned activated sludge.</title>
        <authorList>
            <person name="Van Hamelsveld S."/>
        </authorList>
    </citation>
    <scope>NUCLEOTIDE SEQUENCE [LARGE SCALE GENOMIC DNA]</scope>
    <source>
        <strain evidence="2 3">GW210010_S58</strain>
    </source>
</reference>
<sequence>MRTVWRIATDTPDYTADDRSGAGAKATGGRWNRQGTSLVYCASSIALACLETLAHLGAASLPLNRYLVRIEIPDDVWAAALRMTAATAPVGWDAIPAGKTSLDAGEAWVASKGSVVLVVPSIVVPEELNVLINPEHPQAALISYAKQRRWLYDARLS</sequence>
<dbReference type="RefSeq" id="WP_276268409.1">
    <property type="nucleotide sequence ID" value="NZ_JARJLM010000593.1"/>
</dbReference>
<proteinExistence type="predicted"/>
<organism evidence="2 3">
    <name type="scientific">Cupriavidus basilensis</name>
    <dbReference type="NCBI Taxonomy" id="68895"/>
    <lineage>
        <taxon>Bacteria</taxon>
        <taxon>Pseudomonadati</taxon>
        <taxon>Pseudomonadota</taxon>
        <taxon>Betaproteobacteria</taxon>
        <taxon>Burkholderiales</taxon>
        <taxon>Burkholderiaceae</taxon>
        <taxon>Cupriavidus</taxon>
    </lineage>
</organism>
<accession>A0ABT6B0P6</accession>
<evidence type="ECO:0000313" key="2">
    <source>
        <dbReference type="EMBL" id="MDF3838455.1"/>
    </source>
</evidence>
<name>A0ABT6B0P6_9BURK</name>
<feature type="domain" description="RES" evidence="1">
    <location>
        <begin position="18"/>
        <end position="146"/>
    </location>
</feature>
<dbReference type="EMBL" id="JARJLM010000593">
    <property type="protein sequence ID" value="MDF3838455.1"/>
    <property type="molecule type" value="Genomic_DNA"/>
</dbReference>
<dbReference type="InterPro" id="IPR014914">
    <property type="entry name" value="RES_dom"/>
</dbReference>
<protein>
    <submittedName>
        <fullName evidence="2">RES family NAD+ phosphorylase</fullName>
    </submittedName>
</protein>
<evidence type="ECO:0000313" key="3">
    <source>
        <dbReference type="Proteomes" id="UP001216674"/>
    </source>
</evidence>
<comment type="caution">
    <text evidence="2">The sequence shown here is derived from an EMBL/GenBank/DDBJ whole genome shotgun (WGS) entry which is preliminary data.</text>
</comment>
<evidence type="ECO:0000259" key="1">
    <source>
        <dbReference type="SMART" id="SM00953"/>
    </source>
</evidence>
<gene>
    <name evidence="2" type="ORF">P3W85_36810</name>
</gene>
<keyword evidence="3" id="KW-1185">Reference proteome</keyword>
<dbReference type="Proteomes" id="UP001216674">
    <property type="component" value="Unassembled WGS sequence"/>
</dbReference>
<dbReference type="Pfam" id="PF08808">
    <property type="entry name" value="RES"/>
    <property type="match status" value="1"/>
</dbReference>
<dbReference type="SMART" id="SM00953">
    <property type="entry name" value="RES"/>
    <property type="match status" value="1"/>
</dbReference>